<feature type="domain" description="Glycosyltransferase subfamily 4-like N-terminal" evidence="9">
    <location>
        <begin position="93"/>
        <end position="210"/>
    </location>
</feature>
<evidence type="ECO:0000259" key="9">
    <source>
        <dbReference type="Pfam" id="PF13439"/>
    </source>
</evidence>
<dbReference type="Pfam" id="PF00534">
    <property type="entry name" value="Glycos_transf_1"/>
    <property type="match status" value="1"/>
</dbReference>
<dbReference type="SFLD" id="SFLDG01140">
    <property type="entry name" value="C2.B:_Phosphomannomutase_and_P"/>
    <property type="match status" value="1"/>
</dbReference>
<dbReference type="AlphaFoldDB" id="A0A418NRB7"/>
<dbReference type="GO" id="GO:0016791">
    <property type="term" value="F:phosphatase activity"/>
    <property type="evidence" value="ECO:0007669"/>
    <property type="project" value="UniProtKB-ARBA"/>
</dbReference>
<dbReference type="SUPFAM" id="SSF56784">
    <property type="entry name" value="HAD-like"/>
    <property type="match status" value="1"/>
</dbReference>
<dbReference type="Gene3D" id="3.90.1070.10">
    <property type="match status" value="1"/>
</dbReference>
<evidence type="ECO:0000259" key="8">
    <source>
        <dbReference type="Pfam" id="PF05116"/>
    </source>
</evidence>
<dbReference type="InterPro" id="IPR006379">
    <property type="entry name" value="HAD-SF_hydro_IIB"/>
</dbReference>
<dbReference type="InterPro" id="IPR036412">
    <property type="entry name" value="HAD-like_sf"/>
</dbReference>
<dbReference type="InterPro" id="IPR023214">
    <property type="entry name" value="HAD_sf"/>
</dbReference>
<dbReference type="SFLD" id="SFLDS00003">
    <property type="entry name" value="Haloacid_Dehalogenase"/>
    <property type="match status" value="1"/>
</dbReference>
<accession>A0A418NRB7</accession>
<evidence type="ECO:0000256" key="3">
    <source>
        <dbReference type="ARBA" id="ARBA00022676"/>
    </source>
</evidence>
<dbReference type="Gene3D" id="3.40.50.2000">
    <property type="entry name" value="Glycogen Phosphorylase B"/>
    <property type="match status" value="2"/>
</dbReference>
<feature type="domain" description="Glycosyl transferase family 1" evidence="7">
    <location>
        <begin position="235"/>
        <end position="406"/>
    </location>
</feature>
<dbReference type="NCBIfam" id="TIGR01484">
    <property type="entry name" value="HAD-SF-IIB"/>
    <property type="match status" value="1"/>
</dbReference>
<dbReference type="InterPro" id="IPR028098">
    <property type="entry name" value="Glyco_trans_4-like_N"/>
</dbReference>
<dbReference type="RefSeq" id="WP_119586814.1">
    <property type="nucleotide sequence ID" value="NZ_CAWODQ010000024.1"/>
</dbReference>
<dbReference type="SUPFAM" id="SSF53756">
    <property type="entry name" value="UDP-Glycosyltransferase/glycogen phosphorylase"/>
    <property type="match status" value="1"/>
</dbReference>
<keyword evidence="4" id="KW-0808">Transferase</keyword>
<dbReference type="Gene3D" id="3.40.50.1000">
    <property type="entry name" value="HAD superfamily/HAD-like"/>
    <property type="match status" value="1"/>
</dbReference>
<evidence type="ECO:0000256" key="6">
    <source>
        <dbReference type="SAM" id="MobiDB-lite"/>
    </source>
</evidence>
<dbReference type="InterPro" id="IPR006380">
    <property type="entry name" value="SPP-like_dom"/>
</dbReference>
<dbReference type="OrthoDB" id="7847955at2"/>
<comment type="catalytic activity">
    <reaction evidence="5">
        <text>beta-D-fructose 6-phosphate + UDP-alpha-D-glucose = sucrose 6(F)-phosphate + UDP + H(+)</text>
        <dbReference type="Rhea" id="RHEA:22172"/>
        <dbReference type="ChEBI" id="CHEBI:15378"/>
        <dbReference type="ChEBI" id="CHEBI:57634"/>
        <dbReference type="ChEBI" id="CHEBI:57723"/>
        <dbReference type="ChEBI" id="CHEBI:58223"/>
        <dbReference type="ChEBI" id="CHEBI:58885"/>
        <dbReference type="EC" id="2.4.1.14"/>
    </reaction>
</comment>
<proteinExistence type="inferred from homology"/>
<evidence type="ECO:0000256" key="1">
    <source>
        <dbReference type="ARBA" id="ARBA00006530"/>
    </source>
</evidence>
<evidence type="ECO:0000313" key="11">
    <source>
        <dbReference type="Proteomes" id="UP000286576"/>
    </source>
</evidence>
<dbReference type="EMBL" id="QXFL01000004">
    <property type="protein sequence ID" value="RIV85623.1"/>
    <property type="molecule type" value="Genomic_DNA"/>
</dbReference>
<dbReference type="EC" id="2.4.1.14" evidence="2"/>
<dbReference type="GO" id="GO:0046524">
    <property type="term" value="F:sucrose-phosphate synthase activity"/>
    <property type="evidence" value="ECO:0007669"/>
    <property type="project" value="UniProtKB-EC"/>
</dbReference>
<dbReference type="PANTHER" id="PTHR46039:SF5">
    <property type="entry name" value="SUCROSE-PHOSPHATE SYNTHASE 3-RELATED"/>
    <property type="match status" value="1"/>
</dbReference>
<comment type="caution">
    <text evidence="10">The sequence shown here is derived from an EMBL/GenBank/DDBJ whole genome shotgun (WGS) entry which is preliminary data.</text>
</comment>
<evidence type="ECO:0000313" key="10">
    <source>
        <dbReference type="EMBL" id="RIV85623.1"/>
    </source>
</evidence>
<reference evidence="10 11" key="1">
    <citation type="submission" date="2018-08" db="EMBL/GenBank/DDBJ databases">
        <title>Erythrobacter zhengii sp.nov., a bacterium isolated from deep-sea sediment.</title>
        <authorList>
            <person name="Fang C."/>
            <person name="Wu Y.-H."/>
            <person name="Sun C."/>
            <person name="Wang H."/>
            <person name="Cheng H."/>
            <person name="Meng F.-X."/>
            <person name="Wang C.-S."/>
            <person name="Xu X.-W."/>
        </authorList>
    </citation>
    <scope>NUCLEOTIDE SEQUENCE [LARGE SCALE GENOMIC DNA]</scope>
    <source>
        <strain evidence="10 11">V18</strain>
    </source>
</reference>
<gene>
    <name evidence="10" type="ORF">D2V07_09750</name>
</gene>
<sequence>MHIMSLALGGCIKGPPVNYGLTEDTGGHIAYILGEMAALARHPKVESAEIVTRLFEEPELGASYARPVEILPSGVTITRIDSGNRRYLAKEALAHDRRAFVRALITELRDRPRLPDLIHAHFADAADVACQIRAELGIPFVYTAHSLAIDKRDAVAGSDARGLRQRIAEEQRAIDCADAIVASSRDECERQLLRYDRVDPTTIHRLRPGVAIPEDQPDLEPARALIAPFLREPSLPIILAIARPVHKKNLVALVEAFGQNPALRSQANLVILAGLRRGLESGESEQRAVLADLTDAIDRHNLYGSVAYPPRHTQDDVQSLYALASATGGVFVNPALTEPYGLTLVEAAAHGLPVVSTRNGGPNDIVADLEHGTLVDPVDTGAIASAVIDFLDNEEAWKTASTNGRTRCRSMSWDAYADGFVELALEITDSQPHQLLASAPRELLVCDIDNTLTGCRDGAQRLARYVQRRDGMSFCVATGRSLVEARRILREWHLPRPRVLITSVGSEIYWQTGSGLEADRDFAQYIEADWHADEVTRVLDGLNGLTPQPAVEQRRWKRSYFAAGDGLTSRVRKRLEDSGLKAKVIFSHGKLLDVLPLRAGKGAAMRHVAQKAGVVPEAVVAVGDSGNDLDMLRECRNAVLVSNYDEDLRDLVRDPGVYVARRAHAGGVLEGHLSHARRRRRAGEAARSAA</sequence>
<dbReference type="InterPro" id="IPR044161">
    <property type="entry name" value="SPS"/>
</dbReference>
<dbReference type="Pfam" id="PF05116">
    <property type="entry name" value="S6PP"/>
    <property type="match status" value="1"/>
</dbReference>
<dbReference type="Proteomes" id="UP000286576">
    <property type="component" value="Unassembled WGS sequence"/>
</dbReference>
<organism evidence="10 11">
    <name type="scientific">Aurantiacibacter zhengii</name>
    <dbReference type="NCBI Taxonomy" id="2307003"/>
    <lineage>
        <taxon>Bacteria</taxon>
        <taxon>Pseudomonadati</taxon>
        <taxon>Pseudomonadota</taxon>
        <taxon>Alphaproteobacteria</taxon>
        <taxon>Sphingomonadales</taxon>
        <taxon>Erythrobacteraceae</taxon>
        <taxon>Aurantiacibacter</taxon>
    </lineage>
</organism>
<evidence type="ECO:0000256" key="2">
    <source>
        <dbReference type="ARBA" id="ARBA00012536"/>
    </source>
</evidence>
<keyword evidence="11" id="KW-1185">Reference proteome</keyword>
<dbReference type="InterPro" id="IPR001296">
    <property type="entry name" value="Glyco_trans_1"/>
</dbReference>
<feature type="region of interest" description="Disordered" evidence="6">
    <location>
        <begin position="671"/>
        <end position="690"/>
    </location>
</feature>
<comment type="similarity">
    <text evidence="1">Belongs to the glycosyltransferase 1 family.</text>
</comment>
<name>A0A418NRB7_9SPHN</name>
<dbReference type="PANTHER" id="PTHR46039">
    <property type="entry name" value="SUCROSE-PHOSPHATE SYNTHASE 3-RELATED"/>
    <property type="match status" value="1"/>
</dbReference>
<keyword evidence="10" id="KW-0378">Hydrolase</keyword>
<dbReference type="SFLD" id="SFLDG01141">
    <property type="entry name" value="C2.B.1:_Sucrose_Phosphatase_Li"/>
    <property type="match status" value="1"/>
</dbReference>
<keyword evidence="3" id="KW-0328">Glycosyltransferase</keyword>
<evidence type="ECO:0000256" key="5">
    <source>
        <dbReference type="ARBA" id="ARBA00047471"/>
    </source>
</evidence>
<dbReference type="Pfam" id="PF13439">
    <property type="entry name" value="Glyco_transf_4"/>
    <property type="match status" value="1"/>
</dbReference>
<evidence type="ECO:0000259" key="7">
    <source>
        <dbReference type="Pfam" id="PF00534"/>
    </source>
</evidence>
<feature type="domain" description="Sucrose phosphatase-like" evidence="8">
    <location>
        <begin position="441"/>
        <end position="671"/>
    </location>
</feature>
<evidence type="ECO:0000256" key="4">
    <source>
        <dbReference type="ARBA" id="ARBA00022679"/>
    </source>
</evidence>
<protein>
    <recommendedName>
        <fullName evidence="2">sucrose-phosphate synthase</fullName>
        <ecNumber evidence="2">2.4.1.14</ecNumber>
    </recommendedName>
</protein>